<feature type="disulfide bond" evidence="14">
    <location>
        <begin position="485"/>
        <end position="676"/>
    </location>
</feature>
<keyword evidence="10 14" id="KW-1015">Disulfide bond</keyword>
<dbReference type="PANTHER" id="PTHR11485:SF31">
    <property type="entry name" value="SEROTRANSFERRIN"/>
    <property type="match status" value="1"/>
</dbReference>
<feature type="disulfide bond" evidence="14">
    <location>
        <begin position="364"/>
        <end position="377"/>
    </location>
</feature>
<feature type="binding site" evidence="13">
    <location>
        <position position="437"/>
    </location>
    <ligand>
        <name>Fe(3+)</name>
        <dbReference type="ChEBI" id="CHEBI:29034"/>
        <label>1</label>
    </ligand>
</feature>
<dbReference type="InterPro" id="IPR018195">
    <property type="entry name" value="Transferrin_Fe_BS"/>
</dbReference>
<feature type="disulfide bond" evidence="14">
    <location>
        <begin position="28"/>
        <end position="65"/>
    </location>
</feature>
<dbReference type="SUPFAM" id="SSF53850">
    <property type="entry name" value="Periplasmic binding protein-like II"/>
    <property type="match status" value="2"/>
</dbReference>
<dbReference type="FunFam" id="3.40.190.10:FF:000095">
    <property type="entry name" value="Lactotransferrin"/>
    <property type="match status" value="2"/>
</dbReference>
<dbReference type="GO" id="GO:0005769">
    <property type="term" value="C:early endosome"/>
    <property type="evidence" value="ECO:0007669"/>
    <property type="project" value="TreeGrafter"/>
</dbReference>
<dbReference type="GO" id="GO:0005615">
    <property type="term" value="C:extracellular space"/>
    <property type="evidence" value="ECO:0007669"/>
    <property type="project" value="InterPro"/>
</dbReference>
<feature type="binding site" evidence="12">
    <location>
        <position position="144"/>
    </location>
    <ligand>
        <name>hydrogencarbonate</name>
        <dbReference type="ChEBI" id="CHEBI:17544"/>
        <label>1</label>
    </ligand>
</feature>
<dbReference type="PRINTS" id="PR00422">
    <property type="entry name" value="TRANSFERRIN"/>
</dbReference>
<evidence type="ECO:0000256" key="3">
    <source>
        <dbReference type="ARBA" id="ARBA00022448"/>
    </source>
</evidence>
<feature type="disulfide bond" evidence="14">
    <location>
        <begin position="495"/>
        <end position="509"/>
    </location>
</feature>
<sequence>MASAFLLTLCLGMLALCLAAPTKSIRWCVKSEQELRKCRDLSRETACSCETITLSCVNKGSTDDCIKAIADGAADAITLDSGDIYKASLHPYNLKPILSENYGIGDDVDTCYYAVALVKKSSSFMFKDLKGKRSCHTAVARTAGWNVPIGTLLREGQIKWEGPEETSIEKPVAQFFSGSCAPGAKEEKLCKQCAGQGKDKRCKLSESEPYYGYDGARLCLKEDKGDVAFVKHIIPEEYHKDYELLCTDNTRKPISDYKDCFWGRVPAHAVVSVDDKDKIKTIVEFLTQAQNKPDCKLFSNTHGKDLMFKDSSRNLLVLPPKMDAAMYLGKELTGSIKAMQKELPQPGQDTIRWCTQSKEEKSKCDTWTIASEGAVECVEGSNAEECTAKILKGDADAVTLDGGYLYTAGACGLVPAMGEIYDAEECKQSGSTTPGTYYAVAIIKATDTSTRWDDLSGKKTCHTAVGRTAGWNIPVGLLSKKIGHCDMSTYFKESCAPGSDVNSNLCKLCAGDPSRALDNTKCSDNNRELYYGYTGAFRCLCEKGEVAFVKHTTISEVMNDNPDWLKGKTEHDFRLLCKDGTVKPVNEYENCHLAQVPAHAVVTVPGRKEVVVRVVEQQQNKFGKDTGEFFNMFSSEGGRKDQLFKDSTQCLREVIGSINDFLGKDYNAAVSAISSCTQSELLAACTFHTCKF</sequence>
<dbReference type="PIRSF" id="PIRSF002549">
    <property type="entry name" value="Transferrin"/>
    <property type="match status" value="1"/>
</dbReference>
<dbReference type="InterPro" id="IPR001156">
    <property type="entry name" value="Transferrin-like_dom"/>
</dbReference>
<feature type="domain" description="Transferrin-like" evidence="16">
    <location>
        <begin position="351"/>
        <end position="675"/>
    </location>
</feature>
<comment type="caution">
    <text evidence="17">The sequence shown here is derived from an EMBL/GenBank/DDBJ whole genome shotgun (WGS) entry which is preliminary data.</text>
</comment>
<feature type="disulfide bond" evidence="14">
    <location>
        <begin position="577"/>
        <end position="591"/>
    </location>
</feature>
<evidence type="ECO:0000313" key="18">
    <source>
        <dbReference type="Proteomes" id="UP000770717"/>
    </source>
</evidence>
<evidence type="ECO:0000256" key="12">
    <source>
        <dbReference type="PIRSR" id="PIRSR002549-2"/>
    </source>
</evidence>
<dbReference type="EMBL" id="WNTK01000001">
    <property type="protein sequence ID" value="KAG9494509.1"/>
    <property type="molecule type" value="Genomic_DNA"/>
</dbReference>
<dbReference type="PROSITE" id="PS51408">
    <property type="entry name" value="TRANSFERRIN_LIKE_4"/>
    <property type="match status" value="2"/>
</dbReference>
<evidence type="ECO:0000256" key="11">
    <source>
        <dbReference type="PIRNR" id="PIRNR002549"/>
    </source>
</evidence>
<feature type="binding site" evidence="13">
    <location>
        <position position="213"/>
    </location>
    <ligand>
        <name>Fe(3+)</name>
        <dbReference type="ChEBI" id="CHEBI:29034"/>
        <label>1</label>
    </ligand>
</feature>
<evidence type="ECO:0000256" key="5">
    <source>
        <dbReference type="ARBA" id="ARBA00022525"/>
    </source>
</evidence>
<dbReference type="PROSITE" id="PS00207">
    <property type="entry name" value="TRANSFERRIN_LIKE_3"/>
    <property type="match status" value="1"/>
</dbReference>
<feature type="binding site" evidence="12">
    <location>
        <position position="463"/>
    </location>
    <ligand>
        <name>hydrogencarbonate</name>
        <dbReference type="ChEBI" id="CHEBI:17544"/>
        <label>1</label>
    </ligand>
</feature>
<dbReference type="SMART" id="SM00094">
    <property type="entry name" value="TR_FER"/>
    <property type="match status" value="2"/>
</dbReference>
<evidence type="ECO:0000256" key="6">
    <source>
        <dbReference type="ARBA" id="ARBA00022723"/>
    </source>
</evidence>
<feature type="disulfide bond" evidence="14">
    <location>
        <begin position="180"/>
        <end position="193"/>
    </location>
</feature>
<keyword evidence="4 11" id="KW-0410">Iron transport</keyword>
<keyword evidence="6 11" id="KW-0479">Metal-binding</keyword>
<feature type="disulfide bond" evidence="14">
    <location>
        <begin position="190"/>
        <end position="202"/>
    </location>
</feature>
<feature type="disulfide bond" evidence="14">
    <location>
        <begin position="135"/>
        <end position="219"/>
    </location>
</feature>
<evidence type="ECO:0000259" key="16">
    <source>
        <dbReference type="PROSITE" id="PS51408"/>
    </source>
</evidence>
<evidence type="ECO:0000256" key="7">
    <source>
        <dbReference type="ARBA" id="ARBA00022737"/>
    </source>
</evidence>
<accession>A0A8J6KPB9</accession>
<feature type="binding site" evidence="13">
    <location>
        <position position="112"/>
    </location>
    <ligand>
        <name>Fe(3+)</name>
        <dbReference type="ChEBI" id="CHEBI:29034"/>
        <label>1</label>
    </ligand>
</feature>
<feature type="binding site" evidence="13">
    <location>
        <position position="533"/>
    </location>
    <ligand>
        <name>Fe(3+)</name>
        <dbReference type="ChEBI" id="CHEBI:29034"/>
        <label>2</label>
    </ligand>
</feature>
<comment type="similarity">
    <text evidence="11">Belongs to the transferrin family.</text>
</comment>
<feature type="chain" id="PRO_5035235414" description="Transferrin-like domain-containing protein" evidence="15">
    <location>
        <begin position="20"/>
        <end position="692"/>
    </location>
</feature>
<dbReference type="PROSITE" id="PS00206">
    <property type="entry name" value="TRANSFERRIN_LIKE_2"/>
    <property type="match status" value="1"/>
</dbReference>
<dbReference type="Gene3D" id="3.40.190.10">
    <property type="entry name" value="Periplasmic binding protein-like II"/>
    <property type="match status" value="4"/>
</dbReference>
<keyword evidence="3 11" id="KW-0813">Transport</keyword>
<comment type="subunit">
    <text evidence="2">Monomer.</text>
</comment>
<dbReference type="GO" id="GO:0006826">
    <property type="term" value="P:iron ion transport"/>
    <property type="evidence" value="ECO:0007669"/>
    <property type="project" value="UniProtKB-KW"/>
</dbReference>
<dbReference type="GO" id="GO:0005886">
    <property type="term" value="C:plasma membrane"/>
    <property type="evidence" value="ECO:0007669"/>
    <property type="project" value="TreeGrafter"/>
</dbReference>
<dbReference type="AlphaFoldDB" id="A0A8J6KPB9"/>
<feature type="binding site" evidence="12">
    <location>
        <position position="469"/>
    </location>
    <ligand>
        <name>hydrogencarbonate</name>
        <dbReference type="ChEBI" id="CHEBI:17544"/>
        <label>1</label>
    </ligand>
</feature>
<dbReference type="Pfam" id="PF00405">
    <property type="entry name" value="Transferrin"/>
    <property type="match status" value="2"/>
</dbReference>
<feature type="binding site" evidence="12">
    <location>
        <position position="141"/>
    </location>
    <ligand>
        <name>hydrogencarbonate</name>
        <dbReference type="ChEBI" id="CHEBI:17544"/>
        <label>1</label>
    </ligand>
</feature>
<feature type="disulfide bond" evidence="14">
    <location>
        <begin position="461"/>
        <end position="539"/>
    </location>
</feature>
<evidence type="ECO:0000313" key="17">
    <source>
        <dbReference type="EMBL" id="KAG9494509.1"/>
    </source>
</evidence>
<dbReference type="InterPro" id="IPR016357">
    <property type="entry name" value="Transferrin"/>
</dbReference>
<dbReference type="GO" id="GO:0046872">
    <property type="term" value="F:metal ion binding"/>
    <property type="evidence" value="ECO:0007669"/>
    <property type="project" value="UniProtKB-KW"/>
</dbReference>
<protein>
    <recommendedName>
        <fullName evidence="16">Transferrin-like domain-containing protein</fullName>
    </recommendedName>
</protein>
<dbReference type="OrthoDB" id="9981115at2759"/>
<dbReference type="PANTHER" id="PTHR11485">
    <property type="entry name" value="TRANSFERRIN"/>
    <property type="match status" value="1"/>
</dbReference>
<evidence type="ECO:0000256" key="4">
    <source>
        <dbReference type="ARBA" id="ARBA00022496"/>
    </source>
</evidence>
<evidence type="ECO:0000256" key="9">
    <source>
        <dbReference type="ARBA" id="ARBA00023065"/>
    </source>
</evidence>
<feature type="disulfide bond" evidence="14">
    <location>
        <begin position="354"/>
        <end position="386"/>
    </location>
</feature>
<feature type="disulfide bond" evidence="14">
    <location>
        <begin position="246"/>
        <end position="260"/>
    </location>
</feature>
<feature type="signal peptide" evidence="15">
    <location>
        <begin position="1"/>
        <end position="19"/>
    </location>
</feature>
<feature type="disulfide bond" evidence="14">
    <location>
        <begin position="411"/>
        <end position="685"/>
    </location>
</feature>
<evidence type="ECO:0000256" key="14">
    <source>
        <dbReference type="PIRSR" id="PIRSR002549-4"/>
    </source>
</evidence>
<reference evidence="17" key="1">
    <citation type="thesis" date="2020" institute="ProQuest LLC" country="789 East Eisenhower Parkway, Ann Arbor, MI, USA">
        <title>Comparative Genomics and Chromosome Evolution.</title>
        <authorList>
            <person name="Mudd A.B."/>
        </authorList>
    </citation>
    <scope>NUCLEOTIDE SEQUENCE</scope>
    <source>
        <strain evidence="17">HN-11 Male</strain>
        <tissue evidence="17">Kidney and liver</tissue>
    </source>
</reference>
<proteinExistence type="inferred from homology"/>
<evidence type="ECO:0000256" key="2">
    <source>
        <dbReference type="ARBA" id="ARBA00011245"/>
    </source>
</evidence>
<feature type="disulfide bond" evidence="14">
    <location>
        <begin position="38"/>
        <end position="56"/>
    </location>
</feature>
<keyword evidence="9 11" id="KW-0406">Ion transport</keyword>
<feature type="binding site" evidence="13">
    <location>
        <position position="268"/>
    </location>
    <ligand>
        <name>Fe(3+)</name>
        <dbReference type="ChEBI" id="CHEBI:29034"/>
        <label>1</label>
    </ligand>
</feature>
<feature type="binding site" evidence="12">
    <location>
        <position position="470"/>
    </location>
    <ligand>
        <name>hydrogencarbonate</name>
        <dbReference type="ChEBI" id="CHEBI:17544"/>
        <label>1</label>
    </ligand>
</feature>
<keyword evidence="7" id="KW-0677">Repeat</keyword>
<evidence type="ECO:0000256" key="1">
    <source>
        <dbReference type="ARBA" id="ARBA00004613"/>
    </source>
</evidence>
<feature type="binding site" evidence="13">
    <location>
        <position position="80"/>
    </location>
    <ligand>
        <name>Fe(3+)</name>
        <dbReference type="ChEBI" id="CHEBI:29034"/>
        <label>1</label>
    </ligand>
</feature>
<evidence type="ECO:0000256" key="8">
    <source>
        <dbReference type="ARBA" id="ARBA00023004"/>
    </source>
</evidence>
<feature type="binding site" evidence="13">
    <location>
        <position position="401"/>
    </location>
    <ligand>
        <name>Fe(3+)</name>
        <dbReference type="ChEBI" id="CHEBI:29034"/>
        <label>1</label>
    </ligand>
</feature>
<dbReference type="GO" id="GO:0055037">
    <property type="term" value="C:recycling endosome"/>
    <property type="evidence" value="ECO:0007669"/>
    <property type="project" value="TreeGrafter"/>
</dbReference>
<comment type="subcellular location">
    <subcellularLocation>
        <location evidence="1">Secreted</location>
    </subcellularLocation>
</comment>
<feature type="binding site" evidence="12">
    <location>
        <position position="467"/>
    </location>
    <ligand>
        <name>hydrogencarbonate</name>
        <dbReference type="ChEBI" id="CHEBI:17544"/>
        <label>1</label>
    </ligand>
</feature>
<keyword evidence="18" id="KW-1185">Reference proteome</keyword>
<name>A0A8J6KPB9_ELECQ</name>
<keyword evidence="15" id="KW-0732">Signal</keyword>
<organism evidence="17 18">
    <name type="scientific">Eleutherodactylus coqui</name>
    <name type="common">Puerto Rican coqui</name>
    <dbReference type="NCBI Taxonomy" id="57060"/>
    <lineage>
        <taxon>Eukaryota</taxon>
        <taxon>Metazoa</taxon>
        <taxon>Chordata</taxon>
        <taxon>Craniata</taxon>
        <taxon>Vertebrata</taxon>
        <taxon>Euteleostomi</taxon>
        <taxon>Amphibia</taxon>
        <taxon>Batrachia</taxon>
        <taxon>Anura</taxon>
        <taxon>Neobatrachia</taxon>
        <taxon>Hyloidea</taxon>
        <taxon>Eleutherodactylidae</taxon>
        <taxon>Eleutherodactylinae</taxon>
        <taxon>Eleutherodactylus</taxon>
        <taxon>Eleutherodactylus</taxon>
    </lineage>
</organism>
<keyword evidence="8 11" id="KW-0408">Iron</keyword>
<feature type="binding site" evidence="13">
    <location>
        <position position="599"/>
    </location>
    <ligand>
        <name>Fe(3+)</name>
        <dbReference type="ChEBI" id="CHEBI:29034"/>
        <label>1</label>
    </ligand>
</feature>
<dbReference type="Proteomes" id="UP000770717">
    <property type="component" value="Unassembled WGS sequence"/>
</dbReference>
<dbReference type="GO" id="GO:0019731">
    <property type="term" value="P:antibacterial humoral response"/>
    <property type="evidence" value="ECO:0007669"/>
    <property type="project" value="TreeGrafter"/>
</dbReference>
<feature type="binding site" evidence="12">
    <location>
        <position position="143"/>
    </location>
    <ligand>
        <name>hydrogencarbonate</name>
        <dbReference type="ChEBI" id="CHEBI:17544"/>
        <label>1</label>
    </ligand>
</feature>
<gene>
    <name evidence="17" type="ORF">GDO78_002039</name>
</gene>
<evidence type="ECO:0000256" key="13">
    <source>
        <dbReference type="PIRSR" id="PIRSR002549-3"/>
    </source>
</evidence>
<feature type="disulfide bond" evidence="14">
    <location>
        <begin position="506"/>
        <end position="522"/>
    </location>
</feature>
<evidence type="ECO:0000256" key="15">
    <source>
        <dbReference type="SAM" id="SignalP"/>
    </source>
</evidence>
<feature type="domain" description="Transferrin-like" evidence="16">
    <location>
        <begin position="25"/>
        <end position="341"/>
    </location>
</feature>
<feature type="binding site" evidence="12">
    <location>
        <position position="137"/>
    </location>
    <ligand>
        <name>hydrogencarbonate</name>
        <dbReference type="ChEBI" id="CHEBI:17544"/>
        <label>1</label>
    </ligand>
</feature>
<keyword evidence="5" id="KW-0964">Secreted</keyword>
<evidence type="ECO:0000256" key="10">
    <source>
        <dbReference type="ARBA" id="ARBA00023157"/>
    </source>
</evidence>